<sequence length="561" mass="59994">MSSSNPVPAPDKPNSQDSLEQSNSFADSSPKSNSTLPKAKLSAFARFKTFTTSGLKSTPDPPFPPATWELSGSPLSGSGSSDWNQKAEQYKAVLEKWREEVKAITLRERVEKKNDSDSTQAPREGSGSAEVDGSGDQDVQDAPDTRTLAMKIKALIDEKFTFSGGKTTQSAPPTPGLVTDSPFIPISVESHNTNSSVPSTPPAGGTPSTTSGSMFGSLDATLARFLSSESIMNGEVGKGLEKGRESVWAMLDKLGAIAGATDPVDSKSSVDKGKGRATEPSEPLMAAEGEEESIMICTPLQPTKDLEPEIAESEIEYVEDEQMLAGDGLQTTEPVVESDTSAASLKPAPKPAPKTKSRRTFYPSSTKLSLEVTWWGYRLFLPPPILAQLSSAHIAAAKRGAMITAALKWLIDQVPLMVVPPQMRASVLMLKRVSPYLGYVGAFVAWSWGRIQMKDQGNGVVLTATWLLPIAILPAAWDFEVHGRPRDAEHGVAHVATADAATRSDIPTGTSTPIDTDNRTFGEGAGVKPTTPSADRPSFLSSATHRWNTLRRATTNKEKPE</sequence>
<feature type="region of interest" description="Disordered" evidence="1">
    <location>
        <begin position="330"/>
        <end position="360"/>
    </location>
</feature>
<feature type="compositionally biased region" description="Basic and acidic residues" evidence="1">
    <location>
        <begin position="106"/>
        <end position="116"/>
    </location>
</feature>
<feature type="region of interest" description="Disordered" evidence="1">
    <location>
        <begin position="163"/>
        <end position="213"/>
    </location>
</feature>
<dbReference type="STRING" id="5353.A0A1Q3EHA0"/>
<feature type="region of interest" description="Disordered" evidence="1">
    <location>
        <begin position="260"/>
        <end position="283"/>
    </location>
</feature>
<proteinExistence type="predicted"/>
<evidence type="ECO:0000313" key="3">
    <source>
        <dbReference type="Proteomes" id="UP000188533"/>
    </source>
</evidence>
<feature type="compositionally biased region" description="Polar residues" evidence="1">
    <location>
        <begin position="13"/>
        <end position="36"/>
    </location>
</feature>
<gene>
    <name evidence="2" type="ORF">LENED_008534</name>
</gene>
<feature type="compositionally biased region" description="Basic and acidic residues" evidence="1">
    <location>
        <begin position="264"/>
        <end position="279"/>
    </location>
</feature>
<dbReference type="OrthoDB" id="3247214at2759"/>
<accession>A0A1Q3EHA0</accession>
<feature type="compositionally biased region" description="Polar residues" evidence="1">
    <location>
        <begin position="539"/>
        <end position="553"/>
    </location>
</feature>
<protein>
    <submittedName>
        <fullName evidence="2">Uncharacterized protein</fullName>
    </submittedName>
</protein>
<feature type="compositionally biased region" description="Polar residues" evidence="1">
    <location>
        <begin position="505"/>
        <end position="515"/>
    </location>
</feature>
<feature type="region of interest" description="Disordered" evidence="1">
    <location>
        <begin position="1"/>
        <end position="37"/>
    </location>
</feature>
<feature type="compositionally biased region" description="Low complexity" evidence="1">
    <location>
        <begin position="70"/>
        <end position="81"/>
    </location>
</feature>
<evidence type="ECO:0000313" key="2">
    <source>
        <dbReference type="EMBL" id="GAW06597.1"/>
    </source>
</evidence>
<evidence type="ECO:0000256" key="1">
    <source>
        <dbReference type="SAM" id="MobiDB-lite"/>
    </source>
</evidence>
<reference evidence="2 3" key="1">
    <citation type="submission" date="2016-08" db="EMBL/GenBank/DDBJ databases">
        <authorList>
            <consortium name="Lentinula edodes genome sequencing consortium"/>
            <person name="Sakamoto Y."/>
            <person name="Nakade K."/>
            <person name="Sato S."/>
            <person name="Yoshida Y."/>
            <person name="Miyazaki K."/>
            <person name="Natsume S."/>
            <person name="Konno N."/>
        </authorList>
    </citation>
    <scope>NUCLEOTIDE SEQUENCE [LARGE SCALE GENOMIC DNA]</scope>
    <source>
        <strain evidence="2 3">NBRC 111202</strain>
    </source>
</reference>
<reference evidence="2 3" key="2">
    <citation type="submission" date="2017-02" db="EMBL/GenBank/DDBJ databases">
        <title>A genome survey and senescence transcriptome analysis in Lentinula edodes.</title>
        <authorList>
            <person name="Sakamoto Y."/>
            <person name="Nakade K."/>
            <person name="Sato S."/>
            <person name="Yoshida Y."/>
            <person name="Miyazaki K."/>
            <person name="Natsume S."/>
            <person name="Konno N."/>
        </authorList>
    </citation>
    <scope>NUCLEOTIDE SEQUENCE [LARGE SCALE GENOMIC DNA]</scope>
    <source>
        <strain evidence="2 3">NBRC 111202</strain>
    </source>
</reference>
<name>A0A1Q3EHA0_LENED</name>
<dbReference type="EMBL" id="BDGU01000328">
    <property type="protein sequence ID" value="GAW06597.1"/>
    <property type="molecule type" value="Genomic_DNA"/>
</dbReference>
<feature type="region of interest" description="Disordered" evidence="1">
    <location>
        <begin position="502"/>
        <end position="561"/>
    </location>
</feature>
<feature type="region of interest" description="Disordered" evidence="1">
    <location>
        <begin position="106"/>
        <end position="146"/>
    </location>
</feature>
<feature type="compositionally biased region" description="Low complexity" evidence="1">
    <location>
        <begin position="195"/>
        <end position="213"/>
    </location>
</feature>
<comment type="caution">
    <text evidence="2">The sequence shown here is derived from an EMBL/GenBank/DDBJ whole genome shotgun (WGS) entry which is preliminary data.</text>
</comment>
<organism evidence="2 3">
    <name type="scientific">Lentinula edodes</name>
    <name type="common">Shiitake mushroom</name>
    <name type="synonym">Lentinus edodes</name>
    <dbReference type="NCBI Taxonomy" id="5353"/>
    <lineage>
        <taxon>Eukaryota</taxon>
        <taxon>Fungi</taxon>
        <taxon>Dikarya</taxon>
        <taxon>Basidiomycota</taxon>
        <taxon>Agaricomycotina</taxon>
        <taxon>Agaricomycetes</taxon>
        <taxon>Agaricomycetidae</taxon>
        <taxon>Agaricales</taxon>
        <taxon>Marasmiineae</taxon>
        <taxon>Omphalotaceae</taxon>
        <taxon>Lentinula</taxon>
    </lineage>
</organism>
<keyword evidence="3" id="KW-1185">Reference proteome</keyword>
<dbReference type="AlphaFoldDB" id="A0A1Q3EHA0"/>
<feature type="region of interest" description="Disordered" evidence="1">
    <location>
        <begin position="51"/>
        <end position="85"/>
    </location>
</feature>
<dbReference type="Proteomes" id="UP000188533">
    <property type="component" value="Unassembled WGS sequence"/>
</dbReference>